<organism evidence="8 9">
    <name type="scientific">Phaseolus vulgaris</name>
    <name type="common">Kidney bean</name>
    <name type="synonym">French bean</name>
    <dbReference type="NCBI Taxonomy" id="3885"/>
    <lineage>
        <taxon>Eukaryota</taxon>
        <taxon>Viridiplantae</taxon>
        <taxon>Streptophyta</taxon>
        <taxon>Embryophyta</taxon>
        <taxon>Tracheophyta</taxon>
        <taxon>Spermatophyta</taxon>
        <taxon>Magnoliopsida</taxon>
        <taxon>eudicotyledons</taxon>
        <taxon>Gunneridae</taxon>
        <taxon>Pentapetalae</taxon>
        <taxon>rosids</taxon>
        <taxon>fabids</taxon>
        <taxon>Fabales</taxon>
        <taxon>Fabaceae</taxon>
        <taxon>Papilionoideae</taxon>
        <taxon>50 kb inversion clade</taxon>
        <taxon>NPAAA clade</taxon>
        <taxon>indigoferoid/millettioid clade</taxon>
        <taxon>Phaseoleae</taxon>
        <taxon>Phaseolus</taxon>
    </lineage>
</organism>
<dbReference type="SUPFAM" id="SSF48371">
    <property type="entry name" value="ARM repeat"/>
    <property type="match status" value="1"/>
</dbReference>
<dbReference type="SMR" id="V7CHW1"/>
<dbReference type="EC" id="2.3.2.27" evidence="3"/>
<dbReference type="Gene3D" id="1.25.10.10">
    <property type="entry name" value="Leucine-rich Repeat Variant"/>
    <property type="match status" value="1"/>
</dbReference>
<dbReference type="InterPro" id="IPR013083">
    <property type="entry name" value="Znf_RING/FYVE/PHD"/>
</dbReference>
<dbReference type="PANTHER" id="PTHR23315:SF240">
    <property type="entry name" value="U-BOX DOMAIN-CONTAINING PROTEIN 5"/>
    <property type="match status" value="1"/>
</dbReference>
<feature type="compositionally biased region" description="Low complexity" evidence="6">
    <location>
        <begin position="740"/>
        <end position="758"/>
    </location>
</feature>
<feature type="compositionally biased region" description="Basic and acidic residues" evidence="6">
    <location>
        <begin position="723"/>
        <end position="733"/>
    </location>
</feature>
<evidence type="ECO:0000259" key="7">
    <source>
        <dbReference type="PROSITE" id="PS51698"/>
    </source>
</evidence>
<evidence type="ECO:0000256" key="6">
    <source>
        <dbReference type="SAM" id="MobiDB-lite"/>
    </source>
</evidence>
<evidence type="ECO:0000313" key="9">
    <source>
        <dbReference type="Proteomes" id="UP000000226"/>
    </source>
</evidence>
<comment type="pathway">
    <text evidence="2">Protein modification; protein ubiquitination.</text>
</comment>
<name>V7CHW1_PHAVU</name>
<dbReference type="PANTHER" id="PTHR23315">
    <property type="entry name" value="U BOX DOMAIN-CONTAINING"/>
    <property type="match status" value="1"/>
</dbReference>
<dbReference type="InterPro" id="IPR011989">
    <property type="entry name" value="ARM-like"/>
</dbReference>
<dbReference type="Gramene" id="ESW28949">
    <property type="protein sequence ID" value="ESW28949"/>
    <property type="gene ID" value="PHAVU_002G031400g"/>
</dbReference>
<dbReference type="GO" id="GO:0016567">
    <property type="term" value="P:protein ubiquitination"/>
    <property type="evidence" value="ECO:0007669"/>
    <property type="project" value="UniProtKB-UniPathway"/>
</dbReference>
<keyword evidence="4" id="KW-0808">Transferase</keyword>
<gene>
    <name evidence="8" type="ORF">PHAVU_002G031400g</name>
</gene>
<reference evidence="8" key="1">
    <citation type="submission" date="2013-04" db="EMBL/GenBank/DDBJ databases">
        <authorList>
            <person name="Schmutz J."/>
            <person name="McClean P."/>
            <person name="Shu S."/>
            <person name="Cregan P."/>
            <person name="Rokhsar D."/>
            <person name="Jackson S."/>
        </authorList>
    </citation>
    <scope>NUCLEOTIDE SEQUENCE</scope>
</reference>
<dbReference type="CDD" id="cd16664">
    <property type="entry name" value="RING-Ubox_PUB"/>
    <property type="match status" value="1"/>
</dbReference>
<evidence type="ECO:0000256" key="4">
    <source>
        <dbReference type="ARBA" id="ARBA00022679"/>
    </source>
</evidence>
<accession>V7CHW1</accession>
<evidence type="ECO:0000256" key="3">
    <source>
        <dbReference type="ARBA" id="ARBA00012483"/>
    </source>
</evidence>
<dbReference type="SUPFAM" id="SSF57850">
    <property type="entry name" value="RING/U-box"/>
    <property type="match status" value="1"/>
</dbReference>
<dbReference type="SMART" id="SM00504">
    <property type="entry name" value="Ubox"/>
    <property type="match status" value="1"/>
</dbReference>
<dbReference type="EMBL" id="CM002289">
    <property type="protein sequence ID" value="ESW28948.1"/>
    <property type="molecule type" value="Genomic_DNA"/>
</dbReference>
<dbReference type="Gene3D" id="3.30.40.10">
    <property type="entry name" value="Zinc/RING finger domain, C3HC4 (zinc finger)"/>
    <property type="match status" value="1"/>
</dbReference>
<dbReference type="PROSITE" id="PS51698">
    <property type="entry name" value="U_BOX"/>
    <property type="match status" value="1"/>
</dbReference>
<dbReference type="UniPathway" id="UPA00143"/>
<evidence type="ECO:0000313" key="8">
    <source>
        <dbReference type="EMBL" id="ESW28948.1"/>
    </source>
</evidence>
<dbReference type="OrthoDB" id="10064100at2759"/>
<evidence type="ECO:0000256" key="1">
    <source>
        <dbReference type="ARBA" id="ARBA00000900"/>
    </source>
</evidence>
<dbReference type="EMBL" id="CM002289">
    <property type="protein sequence ID" value="ESW28950.1"/>
    <property type="molecule type" value="Genomic_DNA"/>
</dbReference>
<dbReference type="EMBL" id="CM002289">
    <property type="protein sequence ID" value="ESW28949.1"/>
    <property type="molecule type" value="Genomic_DNA"/>
</dbReference>
<dbReference type="GO" id="GO:0061630">
    <property type="term" value="F:ubiquitin protein ligase activity"/>
    <property type="evidence" value="ECO:0007669"/>
    <property type="project" value="UniProtKB-EC"/>
</dbReference>
<sequence length="758" mass="85204">MRTDIVEGEALLNPSSFKVHSKICIELAKLVDRISIIVPDIEATRPGFSLGIESLCLLNNAIEKAKVLLQHCSECSKLYLVMTGDTVLSRCLKTTRSLEKSLIQIQNMVPVMLAVKVSGIIHDIECTRFVLDPDEEEAGRVVRELLGSTSDSVNDSEVEALQSAASRLKITSRKAIVTEQRSIRKLLDKLGPHDVTKKRMILKYLLHLLKKHAKLLVVEHEERVYSSEEQVVTQKSSHDSLRSHHVESDQSLNYGQYITHTSELGGVEPPEQFKCPISSRLMYDPVIIESGETYERMWIKKWFDEDNDICPKTRKKLVHTALTPNVSMKNHISKWCRKNEVSIPDPSRHEEDIRSWEASSTSINSIGSYFNDFNSPVDLSSMSIGSLDTSFCSDASHGKTTRGSLLIKSSDNSERHQVHAEIQDSDLMLLPQLRDFQWESQCKVIQDLKDHLKSNSQAFVSVPAENLVEPLLRFLSNAYDLRDVQALRAGTQLLLDFVNNCRNGNTTLNDDAFIMLASFLDSEAIEEILVILEELSGYRFSKPKIAASSALNSILNILDSENKGFQQRAIRIMYNLSFISEVCPSMLSLKCIPKLLPFFKDRTLLRYCIYILKNLCDTEEGRNSVAETKGCITSVAEILNSGNNEEQEHALAVLVSLCSHVDYSKLVMREHENIITSLCLISQNGNDKGKKSAMELIYILNGVNIVDNKGCPEPNISNSCRDSISHPPEESRPSKRSTFLKKLSPFSKSSSHASKTKR</sequence>
<dbReference type="Gramene" id="ESW28950">
    <property type="protein sequence ID" value="ESW28950"/>
    <property type="gene ID" value="PHAVU_002G031400g"/>
</dbReference>
<dbReference type="Proteomes" id="UP000000226">
    <property type="component" value="Chromosome 2"/>
</dbReference>
<keyword evidence="9" id="KW-1185">Reference proteome</keyword>
<evidence type="ECO:0000256" key="2">
    <source>
        <dbReference type="ARBA" id="ARBA00004906"/>
    </source>
</evidence>
<feature type="region of interest" description="Disordered" evidence="6">
    <location>
        <begin position="717"/>
        <end position="758"/>
    </location>
</feature>
<dbReference type="OMA" id="TCPRTHI"/>
<dbReference type="Pfam" id="PF04564">
    <property type="entry name" value="U-box"/>
    <property type="match status" value="1"/>
</dbReference>
<reference evidence="9" key="2">
    <citation type="journal article" date="2014" name="Nat. Genet.">
        <title>A reference genome for common bean and genome-wide analysis of dual domestications.</title>
        <authorList>
            <person name="Schmutz J."/>
            <person name="McClean P.E."/>
            <person name="Mamidi S."/>
            <person name="Wu G.A."/>
            <person name="Cannon S.B."/>
            <person name="Grimwood J."/>
            <person name="Jenkins J."/>
            <person name="Shu S."/>
            <person name="Song Q."/>
            <person name="Chavarro C."/>
            <person name="Torres-Torres M."/>
            <person name="Geffroy V."/>
            <person name="Moghaddam S.M."/>
            <person name="Gao D."/>
            <person name="Abernathy B."/>
            <person name="Barry K."/>
            <person name="Blair M."/>
            <person name="Brick M.A."/>
            <person name="Chovatia M."/>
            <person name="Gepts P."/>
            <person name="Goodstein D.M."/>
            <person name="Gonzales M."/>
            <person name="Hellsten U."/>
            <person name="Hyten D.L."/>
            <person name="Jia G."/>
            <person name="Kelly J.D."/>
            <person name="Kudrna D."/>
            <person name="Lee R."/>
            <person name="Richard M.M."/>
            <person name="Miklas P.N."/>
            <person name="Osorno J.M."/>
            <person name="Rodrigues J."/>
            <person name="Thareau V."/>
            <person name="Urrea C.A."/>
            <person name="Wang M."/>
            <person name="Yu Y."/>
            <person name="Zhang M."/>
            <person name="Wing R.A."/>
            <person name="Cregan P.B."/>
            <person name="Rokhsar D.S."/>
            <person name="Jackson S.A."/>
        </authorList>
    </citation>
    <scope>NUCLEOTIDE SEQUENCE [LARGE SCALE GENOMIC DNA]</scope>
    <source>
        <strain evidence="9">cv. G19833</strain>
    </source>
</reference>
<proteinExistence type="predicted"/>
<feature type="domain" description="U-box" evidence="7">
    <location>
        <begin position="268"/>
        <end position="342"/>
    </location>
</feature>
<dbReference type="Gramene" id="ESW28948">
    <property type="protein sequence ID" value="ESW28948"/>
    <property type="gene ID" value="PHAVU_002G031400g"/>
</dbReference>
<protein>
    <recommendedName>
        <fullName evidence="3">RING-type E3 ubiquitin transferase</fullName>
        <ecNumber evidence="3">2.3.2.27</ecNumber>
    </recommendedName>
</protein>
<evidence type="ECO:0000256" key="5">
    <source>
        <dbReference type="ARBA" id="ARBA00022786"/>
    </source>
</evidence>
<dbReference type="InterPro" id="IPR016024">
    <property type="entry name" value="ARM-type_fold"/>
</dbReference>
<comment type="catalytic activity">
    <reaction evidence="1">
        <text>S-ubiquitinyl-[E2 ubiquitin-conjugating enzyme]-L-cysteine + [acceptor protein]-L-lysine = [E2 ubiquitin-conjugating enzyme]-L-cysteine + N(6)-ubiquitinyl-[acceptor protein]-L-lysine.</text>
        <dbReference type="EC" id="2.3.2.27"/>
    </reaction>
</comment>
<dbReference type="InterPro" id="IPR003613">
    <property type="entry name" value="Ubox_domain"/>
</dbReference>
<dbReference type="AlphaFoldDB" id="V7CHW1"/>
<dbReference type="eggNOG" id="KOG0167">
    <property type="taxonomic scope" value="Eukaryota"/>
</dbReference>
<keyword evidence="5" id="KW-0833">Ubl conjugation pathway</keyword>
<dbReference type="Pfam" id="PF05804">
    <property type="entry name" value="KAP"/>
    <property type="match status" value="1"/>
</dbReference>
<dbReference type="InterPro" id="IPR045210">
    <property type="entry name" value="RING-Ubox_PUB"/>
</dbReference>